<name>X7F743_9RHOB</name>
<dbReference type="OrthoDB" id="9815592at2"/>
<dbReference type="InterPro" id="IPR020019">
    <property type="entry name" value="AcTrfase_PglD-like"/>
</dbReference>
<keyword evidence="5" id="KW-1185">Reference proteome</keyword>
<feature type="site" description="Increases basicity of active site His" evidence="2">
    <location>
        <position position="130"/>
    </location>
</feature>
<comment type="similarity">
    <text evidence="1">Belongs to the transferase hexapeptide repeat family.</text>
</comment>
<dbReference type="InterPro" id="IPR011004">
    <property type="entry name" value="Trimer_LpxA-like_sf"/>
</dbReference>
<dbReference type="InterPro" id="IPR001451">
    <property type="entry name" value="Hexapep"/>
</dbReference>
<gene>
    <name evidence="4" type="ORF">RISW2_05455</name>
</gene>
<dbReference type="GO" id="GO:0016740">
    <property type="term" value="F:transferase activity"/>
    <property type="evidence" value="ECO:0007669"/>
    <property type="project" value="UniProtKB-KW"/>
</dbReference>
<evidence type="ECO:0000256" key="1">
    <source>
        <dbReference type="ARBA" id="ARBA00007274"/>
    </source>
</evidence>
<proteinExistence type="inferred from homology"/>
<accession>X7F743</accession>
<dbReference type="NCBIfam" id="TIGR03570">
    <property type="entry name" value="NeuD_NnaD"/>
    <property type="match status" value="1"/>
</dbReference>
<dbReference type="SUPFAM" id="SSF51161">
    <property type="entry name" value="Trimeric LpxA-like enzymes"/>
    <property type="match status" value="1"/>
</dbReference>
<feature type="region of interest" description="Disordered" evidence="3">
    <location>
        <begin position="193"/>
        <end position="213"/>
    </location>
</feature>
<dbReference type="Gene3D" id="2.160.10.10">
    <property type="entry name" value="Hexapeptide repeat proteins"/>
    <property type="match status" value="2"/>
</dbReference>
<dbReference type="EMBL" id="JAME01000016">
    <property type="protein sequence ID" value="ETX28747.1"/>
    <property type="molecule type" value="Genomic_DNA"/>
</dbReference>
<comment type="caution">
    <text evidence="4">The sequence shown here is derived from an EMBL/GenBank/DDBJ whole genome shotgun (WGS) entry which is preliminary data.</text>
</comment>
<sequence length="213" mass="22030">MGASGNSREIIDSLRTSFSLPAILDDGEAWRDRDLLGVPVLPVSCWKNFPDAHFLCLIASERTFRLRAAIIARSGIPADRFGIFVHPSAELSPQARIGTGSVLYSGALVTSNATIGGHVLVMPRSIIHHDVCLGDHSVIGANVVIAGGVTIGDSCYIGSGSAIRNGVTIGDRALVGMGSVVVRDVPPDTVVAGNPARPLAGRGAASSGRVDQA</sequence>
<feature type="active site" description="Proton acceptor" evidence="2">
    <location>
        <position position="129"/>
    </location>
</feature>
<evidence type="ECO:0000256" key="2">
    <source>
        <dbReference type="PIRSR" id="PIRSR620019-1"/>
    </source>
</evidence>
<dbReference type="Pfam" id="PF00132">
    <property type="entry name" value="Hexapep"/>
    <property type="match status" value="2"/>
</dbReference>
<reference evidence="4 5" key="1">
    <citation type="submission" date="2014-01" db="EMBL/GenBank/DDBJ databases">
        <title>Roseivivax isoporae LMG 25204 Genome Sequencing.</title>
        <authorList>
            <person name="Lai Q."/>
            <person name="Li G."/>
            <person name="Shao Z."/>
        </authorList>
    </citation>
    <scope>NUCLEOTIDE SEQUENCE [LARGE SCALE GENOMIC DNA]</scope>
    <source>
        <strain evidence="4 5">LMG 25204</strain>
    </source>
</reference>
<keyword evidence="4" id="KW-0808">Transferase</keyword>
<evidence type="ECO:0000313" key="5">
    <source>
        <dbReference type="Proteomes" id="UP000023430"/>
    </source>
</evidence>
<dbReference type="STRING" id="1449351.RISW2_05455"/>
<evidence type="ECO:0000313" key="4">
    <source>
        <dbReference type="EMBL" id="ETX28747.1"/>
    </source>
</evidence>
<dbReference type="AlphaFoldDB" id="X7F743"/>
<dbReference type="Proteomes" id="UP000023430">
    <property type="component" value="Unassembled WGS sequence"/>
</dbReference>
<dbReference type="PANTHER" id="PTHR43300:SF7">
    <property type="entry name" value="UDP-N-ACETYLBACILLOSAMINE N-ACETYLTRANSFERASE"/>
    <property type="match status" value="1"/>
</dbReference>
<dbReference type="CDD" id="cd03360">
    <property type="entry name" value="LbH_AT_putative"/>
    <property type="match status" value="1"/>
</dbReference>
<evidence type="ECO:0000256" key="3">
    <source>
        <dbReference type="SAM" id="MobiDB-lite"/>
    </source>
</evidence>
<dbReference type="PANTHER" id="PTHR43300">
    <property type="entry name" value="ACETYLTRANSFERASE"/>
    <property type="match status" value="1"/>
</dbReference>
<dbReference type="InterPro" id="IPR050179">
    <property type="entry name" value="Trans_hexapeptide_repeat"/>
</dbReference>
<organism evidence="4 5">
    <name type="scientific">Roseivivax isoporae LMG 25204</name>
    <dbReference type="NCBI Taxonomy" id="1449351"/>
    <lineage>
        <taxon>Bacteria</taxon>
        <taxon>Pseudomonadati</taxon>
        <taxon>Pseudomonadota</taxon>
        <taxon>Alphaproteobacteria</taxon>
        <taxon>Rhodobacterales</taxon>
        <taxon>Roseobacteraceae</taxon>
        <taxon>Roseivivax</taxon>
    </lineage>
</organism>
<dbReference type="eggNOG" id="COG0110">
    <property type="taxonomic scope" value="Bacteria"/>
</dbReference>
<protein>
    <submittedName>
        <fullName evidence="4">Acetyltransferase</fullName>
    </submittedName>
</protein>